<dbReference type="PROSITE" id="PS51257">
    <property type="entry name" value="PROKAR_LIPOPROTEIN"/>
    <property type="match status" value="1"/>
</dbReference>
<feature type="signal peptide" evidence="2">
    <location>
        <begin position="1"/>
        <end position="20"/>
    </location>
</feature>
<dbReference type="Gene3D" id="2.40.128.50">
    <property type="match status" value="1"/>
</dbReference>
<reference evidence="4 5" key="1">
    <citation type="submission" date="2019-04" db="EMBL/GenBank/DDBJ databases">
        <title>Genome sequencing of Streptococcus rubneri DSM 26920(T).</title>
        <authorList>
            <person name="Kook J.-K."/>
            <person name="Park S.-N."/>
            <person name="Lim Y.K."/>
        </authorList>
    </citation>
    <scope>NUCLEOTIDE SEQUENCE [LARGE SCALE GENOMIC DNA]</scope>
    <source>
        <strain evidence="4 5">DSM 26920</strain>
    </source>
</reference>
<evidence type="ECO:0000313" key="5">
    <source>
        <dbReference type="Proteomes" id="UP000297986"/>
    </source>
</evidence>
<dbReference type="Pfam" id="PF12182">
    <property type="entry name" value="DUF3642"/>
    <property type="match status" value="1"/>
</dbReference>
<evidence type="ECO:0000313" key="4">
    <source>
        <dbReference type="EMBL" id="TGN92907.1"/>
    </source>
</evidence>
<evidence type="ECO:0000256" key="2">
    <source>
        <dbReference type="SAM" id="SignalP"/>
    </source>
</evidence>
<feature type="compositionally biased region" description="Low complexity" evidence="1">
    <location>
        <begin position="22"/>
        <end position="55"/>
    </location>
</feature>
<keyword evidence="2" id="KW-0732">Signal</keyword>
<gene>
    <name evidence="4" type="ORF">E5S68_07665</name>
</gene>
<comment type="caution">
    <text evidence="4">The sequence shown here is derived from an EMBL/GenBank/DDBJ whole genome shotgun (WGS) entry which is preliminary data.</text>
</comment>
<dbReference type="AlphaFoldDB" id="A0A4Z1DXG9"/>
<dbReference type="NCBIfam" id="NF040528">
    <property type="entry name" value="SP_0198_lipo"/>
    <property type="match status" value="1"/>
</dbReference>
<organism evidence="4 5">
    <name type="scientific">Streptococcus rubneri</name>
    <dbReference type="NCBI Taxonomy" id="1234680"/>
    <lineage>
        <taxon>Bacteria</taxon>
        <taxon>Bacillati</taxon>
        <taxon>Bacillota</taxon>
        <taxon>Bacilli</taxon>
        <taxon>Lactobacillales</taxon>
        <taxon>Streptococcaceae</taxon>
        <taxon>Streptococcus</taxon>
    </lineage>
</organism>
<feature type="region of interest" description="Disordered" evidence="1">
    <location>
        <begin position="22"/>
        <end position="73"/>
    </location>
</feature>
<feature type="domain" description="DUF3642" evidence="3">
    <location>
        <begin position="62"/>
        <end position="144"/>
    </location>
</feature>
<dbReference type="InterPro" id="IPR020961">
    <property type="entry name" value="DUF3642_lipo"/>
</dbReference>
<protein>
    <recommendedName>
        <fullName evidence="3">DUF3642 domain-containing protein</fullName>
    </recommendedName>
</protein>
<evidence type="ECO:0000259" key="3">
    <source>
        <dbReference type="Pfam" id="PF12182"/>
    </source>
</evidence>
<name>A0A4Z1DXG9_9STRE</name>
<dbReference type="OrthoDB" id="2237190at2"/>
<dbReference type="InterPro" id="IPR027279">
    <property type="entry name" value="D_amino_pept/lipop_sf"/>
</dbReference>
<proteinExistence type="predicted"/>
<keyword evidence="5" id="KW-1185">Reference proteome</keyword>
<dbReference type="Proteomes" id="UP000297986">
    <property type="component" value="Unassembled WGS sequence"/>
</dbReference>
<dbReference type="EMBL" id="SRRP01000001">
    <property type="protein sequence ID" value="TGN92907.1"/>
    <property type="molecule type" value="Genomic_DNA"/>
</dbReference>
<sequence>MKKITTLLTMATALLLVACAKQDTPSPAASSQESSQVSSSMEKGTSSSSPASSSSQVAEGTIGGTYKGTDETDQVTLVIQGDKGTWTAVEADGETESKPVQIDEVNQSMVIGDDTYRYRIDGQQLTLEDLDQEIDDHGTIVLTKQ</sequence>
<feature type="chain" id="PRO_5039413374" description="DUF3642 domain-containing protein" evidence="2">
    <location>
        <begin position="21"/>
        <end position="145"/>
    </location>
</feature>
<accession>A0A4Z1DXG9</accession>
<evidence type="ECO:0000256" key="1">
    <source>
        <dbReference type="SAM" id="MobiDB-lite"/>
    </source>
</evidence>